<keyword evidence="4 7" id="KW-0808">Transferase</keyword>
<evidence type="ECO:0000256" key="6">
    <source>
        <dbReference type="ARBA" id="ARBA00023315"/>
    </source>
</evidence>
<comment type="caution">
    <text evidence="7">The sequence shown here is derived from an EMBL/GenBank/DDBJ whole genome shotgun (WGS) entry which is preliminary data.</text>
</comment>
<keyword evidence="5" id="KW-0472">Membrane</keyword>
<comment type="subcellular location">
    <subcellularLocation>
        <location evidence="1">Cell inner membrane</location>
    </subcellularLocation>
</comment>
<protein>
    <submittedName>
        <fullName evidence="7">Phosphatidylinositol mannoside acyltransferase</fullName>
    </submittedName>
</protein>
<dbReference type="Pfam" id="PF03279">
    <property type="entry name" value="Lip_A_acyltrans"/>
    <property type="match status" value="1"/>
</dbReference>
<evidence type="ECO:0000256" key="4">
    <source>
        <dbReference type="ARBA" id="ARBA00022679"/>
    </source>
</evidence>
<evidence type="ECO:0000256" key="5">
    <source>
        <dbReference type="ARBA" id="ARBA00023136"/>
    </source>
</evidence>
<gene>
    <name evidence="7" type="ORF">FRX94_07735</name>
</gene>
<evidence type="ECO:0000313" key="8">
    <source>
        <dbReference type="Proteomes" id="UP000320791"/>
    </source>
</evidence>
<keyword evidence="2" id="KW-1003">Cell membrane</keyword>
<proteinExistence type="predicted"/>
<organism evidence="7 8">
    <name type="scientific">Corynebacterium canis</name>
    <dbReference type="NCBI Taxonomy" id="679663"/>
    <lineage>
        <taxon>Bacteria</taxon>
        <taxon>Bacillati</taxon>
        <taxon>Actinomycetota</taxon>
        <taxon>Actinomycetes</taxon>
        <taxon>Mycobacteriales</taxon>
        <taxon>Corynebacteriaceae</taxon>
        <taxon>Corynebacterium</taxon>
    </lineage>
</organism>
<evidence type="ECO:0000256" key="2">
    <source>
        <dbReference type="ARBA" id="ARBA00022475"/>
    </source>
</evidence>
<dbReference type="GO" id="GO:0005886">
    <property type="term" value="C:plasma membrane"/>
    <property type="evidence" value="ECO:0007669"/>
    <property type="project" value="UniProtKB-SubCell"/>
</dbReference>
<keyword evidence="3" id="KW-0997">Cell inner membrane</keyword>
<dbReference type="AlphaFoldDB" id="A0A5C5UF07"/>
<reference evidence="7 8" key="1">
    <citation type="submission" date="2019-08" db="EMBL/GenBank/DDBJ databases">
        <authorList>
            <person name="Lei W."/>
        </authorList>
    </citation>
    <scope>NUCLEOTIDE SEQUENCE [LARGE SCALE GENOMIC DNA]</scope>
    <source>
        <strain evidence="7 8">CCUG 58627</strain>
    </source>
</reference>
<accession>A0A5C5UF07</accession>
<sequence length="284" mass="31723">MRARLTLLGYRLGWRLVRFLPEPLVASVFKFGADFASRWGRGMPQLRANLGHVVGPERVTNRLVRDAMRSYARYWLETFRLSALVSDDLFAQLRDSVRGREHLERSVASGRGVILTLPHSGNWEMAGAWLAHDHGGFATVVERLKPEELFREFVQFRESLGFRVIPDRGGTERPFDQLRGVLEQGGIVALMGDRDLKGKGVPVEFFGAPTTMPAGAAALALQTGACLHAAHVHFTEAGWGMRVSPEIPVDELAPTVQRIAHEFEKGIGAYPQDWHVLQPVWRAP</sequence>
<dbReference type="EMBL" id="VOHM01000015">
    <property type="protein sequence ID" value="TWT24568.1"/>
    <property type="molecule type" value="Genomic_DNA"/>
</dbReference>
<dbReference type="Proteomes" id="UP000320791">
    <property type="component" value="Unassembled WGS sequence"/>
</dbReference>
<evidence type="ECO:0000256" key="3">
    <source>
        <dbReference type="ARBA" id="ARBA00022519"/>
    </source>
</evidence>
<dbReference type="PANTHER" id="PTHR30606:SF10">
    <property type="entry name" value="PHOSPHATIDYLINOSITOL MANNOSIDE ACYLTRANSFERASE"/>
    <property type="match status" value="1"/>
</dbReference>
<keyword evidence="8" id="KW-1185">Reference proteome</keyword>
<dbReference type="OrthoDB" id="9803456at2"/>
<keyword evidence="6 7" id="KW-0012">Acyltransferase</keyword>
<evidence type="ECO:0000313" key="7">
    <source>
        <dbReference type="EMBL" id="TWT24568.1"/>
    </source>
</evidence>
<evidence type="ECO:0000256" key="1">
    <source>
        <dbReference type="ARBA" id="ARBA00004533"/>
    </source>
</evidence>
<dbReference type="GO" id="GO:0009247">
    <property type="term" value="P:glycolipid biosynthetic process"/>
    <property type="evidence" value="ECO:0007669"/>
    <property type="project" value="UniProtKB-ARBA"/>
</dbReference>
<dbReference type="NCBIfam" id="NF005919">
    <property type="entry name" value="PRK07920.1"/>
    <property type="match status" value="1"/>
</dbReference>
<dbReference type="InterPro" id="IPR004960">
    <property type="entry name" value="LipA_acyltrans"/>
</dbReference>
<name>A0A5C5UF07_9CORY</name>
<dbReference type="PANTHER" id="PTHR30606">
    <property type="entry name" value="LIPID A BIOSYNTHESIS LAUROYL ACYLTRANSFERASE"/>
    <property type="match status" value="1"/>
</dbReference>
<dbReference type="GO" id="GO:0016746">
    <property type="term" value="F:acyltransferase activity"/>
    <property type="evidence" value="ECO:0007669"/>
    <property type="project" value="UniProtKB-KW"/>
</dbReference>
<dbReference type="RefSeq" id="WP_146324559.1">
    <property type="nucleotide sequence ID" value="NZ_BAABLR010000020.1"/>
</dbReference>
<dbReference type="CDD" id="cd07984">
    <property type="entry name" value="LPLAT_LABLAT-like"/>
    <property type="match status" value="1"/>
</dbReference>